<organism evidence="2 3">
    <name type="scientific">Colletotrichum zoysiae</name>
    <dbReference type="NCBI Taxonomy" id="1216348"/>
    <lineage>
        <taxon>Eukaryota</taxon>
        <taxon>Fungi</taxon>
        <taxon>Dikarya</taxon>
        <taxon>Ascomycota</taxon>
        <taxon>Pezizomycotina</taxon>
        <taxon>Sordariomycetes</taxon>
        <taxon>Hypocreomycetidae</taxon>
        <taxon>Glomerellales</taxon>
        <taxon>Glomerellaceae</taxon>
        <taxon>Colletotrichum</taxon>
        <taxon>Colletotrichum graminicola species complex</taxon>
    </lineage>
</organism>
<proteinExistence type="predicted"/>
<dbReference type="EMBL" id="MU842867">
    <property type="protein sequence ID" value="KAK2029175.1"/>
    <property type="molecule type" value="Genomic_DNA"/>
</dbReference>
<dbReference type="AlphaFoldDB" id="A0AAD9M522"/>
<feature type="region of interest" description="Disordered" evidence="1">
    <location>
        <begin position="56"/>
        <end position="84"/>
    </location>
</feature>
<dbReference type="Proteomes" id="UP001232148">
    <property type="component" value="Unassembled WGS sequence"/>
</dbReference>
<keyword evidence="3" id="KW-1185">Reference proteome</keyword>
<comment type="caution">
    <text evidence="2">The sequence shown here is derived from an EMBL/GenBank/DDBJ whole genome shotgun (WGS) entry which is preliminary data.</text>
</comment>
<evidence type="ECO:0000256" key="1">
    <source>
        <dbReference type="SAM" id="MobiDB-lite"/>
    </source>
</evidence>
<evidence type="ECO:0000313" key="2">
    <source>
        <dbReference type="EMBL" id="KAK2029175.1"/>
    </source>
</evidence>
<reference evidence="2" key="1">
    <citation type="submission" date="2021-06" db="EMBL/GenBank/DDBJ databases">
        <title>Comparative genomics, transcriptomics and evolutionary studies reveal genomic signatures of adaptation to plant cell wall in hemibiotrophic fungi.</title>
        <authorList>
            <consortium name="DOE Joint Genome Institute"/>
            <person name="Baroncelli R."/>
            <person name="Diaz J.F."/>
            <person name="Benocci T."/>
            <person name="Peng M."/>
            <person name="Battaglia E."/>
            <person name="Haridas S."/>
            <person name="Andreopoulos W."/>
            <person name="Labutti K."/>
            <person name="Pangilinan J."/>
            <person name="Floch G.L."/>
            <person name="Makela M.R."/>
            <person name="Henrissat B."/>
            <person name="Grigoriev I.V."/>
            <person name="Crouch J.A."/>
            <person name="De Vries R.P."/>
            <person name="Sukno S.A."/>
            <person name="Thon M.R."/>
        </authorList>
    </citation>
    <scope>NUCLEOTIDE SEQUENCE</scope>
    <source>
        <strain evidence="2">MAFF235873</strain>
    </source>
</reference>
<sequence>MRVSVEYLRALGVKSRPLVSCGLTLGVCSRSVKGGRKVPTYLRSGEVGNCRRRRLPASWPLPRSSTRLQPRLPLPRPRPRPLPS</sequence>
<feature type="compositionally biased region" description="Pro residues" evidence="1">
    <location>
        <begin position="72"/>
        <end position="84"/>
    </location>
</feature>
<gene>
    <name evidence="2" type="ORF">LX32DRAFT_375619</name>
</gene>
<evidence type="ECO:0000313" key="3">
    <source>
        <dbReference type="Proteomes" id="UP001232148"/>
    </source>
</evidence>
<accession>A0AAD9M522</accession>
<feature type="compositionally biased region" description="Low complexity" evidence="1">
    <location>
        <begin position="60"/>
        <end position="71"/>
    </location>
</feature>
<name>A0AAD9M522_9PEZI</name>
<protein>
    <submittedName>
        <fullName evidence="2">Uncharacterized protein</fullName>
    </submittedName>
</protein>